<feature type="site" description="Deprotonates C-terminal active site Cys" evidence="8">
    <location>
        <position position="27"/>
    </location>
</feature>
<dbReference type="NCBIfam" id="TIGR01068">
    <property type="entry name" value="thioredoxin"/>
    <property type="match status" value="1"/>
</dbReference>
<keyword evidence="4 9" id="KW-1015">Disulfide bond</keyword>
<evidence type="ECO:0000313" key="12">
    <source>
        <dbReference type="Proteomes" id="UP001196068"/>
    </source>
</evidence>
<evidence type="ECO:0000256" key="7">
    <source>
        <dbReference type="PIRNR" id="PIRNR000077"/>
    </source>
</evidence>
<evidence type="ECO:0000256" key="5">
    <source>
        <dbReference type="ARBA" id="ARBA00023284"/>
    </source>
</evidence>
<feature type="active site" description="Nucleophile" evidence="8">
    <location>
        <position position="36"/>
    </location>
</feature>
<proteinExistence type="inferred from homology"/>
<dbReference type="PIRSF" id="PIRSF000077">
    <property type="entry name" value="Thioredoxin"/>
    <property type="match status" value="1"/>
</dbReference>
<dbReference type="EMBL" id="JAAEDH010000003">
    <property type="protein sequence ID" value="MBR0654293.1"/>
    <property type="molecule type" value="Genomic_DNA"/>
</dbReference>
<dbReference type="SUPFAM" id="SSF52833">
    <property type="entry name" value="Thioredoxin-like"/>
    <property type="match status" value="1"/>
</dbReference>
<evidence type="ECO:0000256" key="3">
    <source>
        <dbReference type="ARBA" id="ARBA00022982"/>
    </source>
</evidence>
<feature type="site" description="Contributes to redox potential value" evidence="8">
    <location>
        <position position="35"/>
    </location>
</feature>
<evidence type="ECO:0000256" key="2">
    <source>
        <dbReference type="ARBA" id="ARBA00022448"/>
    </source>
</evidence>
<name>A0AAF1JX78_9PROT</name>
<keyword evidence="3" id="KW-0249">Electron transport</keyword>
<sequence length="109" mass="11688">MSENTVAVTDESFKQDVLEAAGPVLVDFWAEWCGPCRAVGPALDEIAKEFAGKLIVAKVNIDDNPITPNDFAVRGIPTMILFKDGKAVETKVGAMPKSQLRDWVAGAIA</sequence>
<dbReference type="GO" id="GO:0015035">
    <property type="term" value="F:protein-disulfide reductase activity"/>
    <property type="evidence" value="ECO:0007669"/>
    <property type="project" value="UniProtKB-UniRule"/>
</dbReference>
<feature type="active site" description="Nucleophile" evidence="8">
    <location>
        <position position="33"/>
    </location>
</feature>
<evidence type="ECO:0000256" key="6">
    <source>
        <dbReference type="NCBIfam" id="TIGR01068"/>
    </source>
</evidence>
<dbReference type="InterPro" id="IPR036249">
    <property type="entry name" value="Thioredoxin-like_sf"/>
</dbReference>
<dbReference type="Pfam" id="PF00085">
    <property type="entry name" value="Thioredoxin"/>
    <property type="match status" value="1"/>
</dbReference>
<reference evidence="11" key="2">
    <citation type="journal article" date="2021" name="Syst. Appl. Microbiol.">
        <title>Roseomonas hellenica sp. nov., isolated from roots of wild-growing Alkanna tinctoria.</title>
        <authorList>
            <person name="Rat A."/>
            <person name="Naranjo H.D."/>
            <person name="Lebbe L."/>
            <person name="Cnockaert M."/>
            <person name="Krigas N."/>
            <person name="Grigoriadou K."/>
            <person name="Maloupa E."/>
            <person name="Willems A."/>
        </authorList>
    </citation>
    <scope>NUCLEOTIDE SEQUENCE</scope>
    <source>
        <strain evidence="11">LMG 28251</strain>
    </source>
</reference>
<evidence type="ECO:0000259" key="10">
    <source>
        <dbReference type="PROSITE" id="PS51352"/>
    </source>
</evidence>
<dbReference type="Proteomes" id="UP001196068">
    <property type="component" value="Unassembled WGS sequence"/>
</dbReference>
<dbReference type="PANTHER" id="PTHR45663">
    <property type="entry name" value="GEO12009P1"/>
    <property type="match status" value="1"/>
</dbReference>
<dbReference type="AlphaFoldDB" id="A0AAF1JX78"/>
<organism evidence="11 12">
    <name type="scientific">Plastoroseomonas arctica</name>
    <dbReference type="NCBI Taxonomy" id="1509237"/>
    <lineage>
        <taxon>Bacteria</taxon>
        <taxon>Pseudomonadati</taxon>
        <taxon>Pseudomonadota</taxon>
        <taxon>Alphaproteobacteria</taxon>
        <taxon>Acetobacterales</taxon>
        <taxon>Acetobacteraceae</taxon>
        <taxon>Plastoroseomonas</taxon>
    </lineage>
</organism>
<comment type="similarity">
    <text evidence="1 7">Belongs to the thioredoxin family.</text>
</comment>
<evidence type="ECO:0000256" key="8">
    <source>
        <dbReference type="PIRSR" id="PIRSR000077-1"/>
    </source>
</evidence>
<feature type="domain" description="Thioredoxin" evidence="10">
    <location>
        <begin position="1"/>
        <end position="109"/>
    </location>
</feature>
<dbReference type="Gene3D" id="3.40.30.10">
    <property type="entry name" value="Glutaredoxin"/>
    <property type="match status" value="1"/>
</dbReference>
<gene>
    <name evidence="11" type="primary">trxA</name>
    <name evidence="11" type="ORF">GXW79_04280</name>
</gene>
<keyword evidence="5 9" id="KW-0676">Redox-active center</keyword>
<keyword evidence="2" id="KW-0813">Transport</keyword>
<evidence type="ECO:0000313" key="11">
    <source>
        <dbReference type="EMBL" id="MBR0654293.1"/>
    </source>
</evidence>
<feature type="disulfide bond" description="Redox-active" evidence="9">
    <location>
        <begin position="33"/>
        <end position="36"/>
    </location>
</feature>
<evidence type="ECO:0000256" key="4">
    <source>
        <dbReference type="ARBA" id="ARBA00023157"/>
    </source>
</evidence>
<feature type="site" description="Contributes to redox potential value" evidence="8">
    <location>
        <position position="34"/>
    </location>
</feature>
<dbReference type="PROSITE" id="PS51352">
    <property type="entry name" value="THIOREDOXIN_2"/>
    <property type="match status" value="1"/>
</dbReference>
<dbReference type="NCBIfam" id="NF006898">
    <property type="entry name" value="PRK09381.1"/>
    <property type="match status" value="1"/>
</dbReference>
<evidence type="ECO:0000256" key="1">
    <source>
        <dbReference type="ARBA" id="ARBA00008987"/>
    </source>
</evidence>
<dbReference type="InterPro" id="IPR017937">
    <property type="entry name" value="Thioredoxin_CS"/>
</dbReference>
<dbReference type="GO" id="GO:0005829">
    <property type="term" value="C:cytosol"/>
    <property type="evidence" value="ECO:0007669"/>
    <property type="project" value="TreeGrafter"/>
</dbReference>
<dbReference type="RefSeq" id="WP_211873111.1">
    <property type="nucleotide sequence ID" value="NZ_JAAEDH010000003.1"/>
</dbReference>
<protein>
    <recommendedName>
        <fullName evidence="6 7">Thioredoxin</fullName>
    </recommendedName>
</protein>
<comment type="caution">
    <text evidence="11">The sequence shown here is derived from an EMBL/GenBank/DDBJ whole genome shotgun (WGS) entry which is preliminary data.</text>
</comment>
<evidence type="ECO:0000256" key="9">
    <source>
        <dbReference type="PIRSR" id="PIRSR000077-4"/>
    </source>
</evidence>
<reference evidence="11" key="1">
    <citation type="submission" date="2020-01" db="EMBL/GenBank/DDBJ databases">
        <authorList>
            <person name="Rat A."/>
        </authorList>
    </citation>
    <scope>NUCLEOTIDE SEQUENCE</scope>
    <source>
        <strain evidence="11">LMG 28251</strain>
    </source>
</reference>
<accession>A0AAF1JX78</accession>
<dbReference type="PANTHER" id="PTHR45663:SF11">
    <property type="entry name" value="GEO12009P1"/>
    <property type="match status" value="1"/>
</dbReference>
<dbReference type="GO" id="GO:0045454">
    <property type="term" value="P:cell redox homeostasis"/>
    <property type="evidence" value="ECO:0007669"/>
    <property type="project" value="TreeGrafter"/>
</dbReference>
<dbReference type="InterPro" id="IPR005746">
    <property type="entry name" value="Thioredoxin"/>
</dbReference>
<dbReference type="FunFam" id="3.40.30.10:FF:000001">
    <property type="entry name" value="Thioredoxin"/>
    <property type="match status" value="1"/>
</dbReference>
<dbReference type="PROSITE" id="PS00194">
    <property type="entry name" value="THIOREDOXIN_1"/>
    <property type="match status" value="1"/>
</dbReference>
<dbReference type="PRINTS" id="PR00421">
    <property type="entry name" value="THIOREDOXIN"/>
</dbReference>
<keyword evidence="12" id="KW-1185">Reference proteome</keyword>
<dbReference type="InterPro" id="IPR013766">
    <property type="entry name" value="Thioredoxin_domain"/>
</dbReference>
<dbReference type="CDD" id="cd02947">
    <property type="entry name" value="TRX_family"/>
    <property type="match status" value="1"/>
</dbReference>